<proteinExistence type="predicted"/>
<dbReference type="AlphaFoldDB" id="A0A1X7S8D5"/>
<reference evidence="2 3" key="1">
    <citation type="submission" date="2016-06" db="EMBL/GenBank/DDBJ databases">
        <authorList>
            <person name="Kjaerup R.B."/>
            <person name="Dalgaard T.S."/>
            <person name="Juul-Madsen H.R."/>
        </authorList>
    </citation>
    <scope>NUCLEOTIDE SEQUENCE [LARGE SCALE GENOMIC DNA]</scope>
</reference>
<protein>
    <submittedName>
        <fullName evidence="2">Uncharacterized protein</fullName>
    </submittedName>
</protein>
<evidence type="ECO:0000313" key="2">
    <source>
        <dbReference type="EMBL" id="SMQ55938.1"/>
    </source>
</evidence>
<organism evidence="2 3">
    <name type="scientific">Zymoseptoria tritici (strain ST99CH_3D7)</name>
    <dbReference type="NCBI Taxonomy" id="1276538"/>
    <lineage>
        <taxon>Eukaryota</taxon>
        <taxon>Fungi</taxon>
        <taxon>Dikarya</taxon>
        <taxon>Ascomycota</taxon>
        <taxon>Pezizomycotina</taxon>
        <taxon>Dothideomycetes</taxon>
        <taxon>Dothideomycetidae</taxon>
        <taxon>Mycosphaerellales</taxon>
        <taxon>Mycosphaerellaceae</taxon>
        <taxon>Zymoseptoria</taxon>
    </lineage>
</organism>
<name>A0A1X7S8D5_ZYMT9</name>
<feature type="region of interest" description="Disordered" evidence="1">
    <location>
        <begin position="112"/>
        <end position="131"/>
    </location>
</feature>
<gene>
    <name evidence="2" type="ORF">ZT3D7_G11093</name>
</gene>
<dbReference type="EMBL" id="LT853703">
    <property type="protein sequence ID" value="SMQ55938.1"/>
    <property type="molecule type" value="Genomic_DNA"/>
</dbReference>
<keyword evidence="3" id="KW-1185">Reference proteome</keyword>
<evidence type="ECO:0000313" key="3">
    <source>
        <dbReference type="Proteomes" id="UP000215127"/>
    </source>
</evidence>
<sequence length="131" mass="15063">MSISPQARLAIRNVFTEQKYQEWQSKWPGSDLTHFVVKYTTALTNFHRTFPTEDPIPTEDEDTAAAPGTTSPCTARRSTRRKLPREQRPGQENSQRAWIERMNEETFTDLMERQTDVDLDEGIPGMGVEFG</sequence>
<evidence type="ECO:0000256" key="1">
    <source>
        <dbReference type="SAM" id="MobiDB-lite"/>
    </source>
</evidence>
<feature type="region of interest" description="Disordered" evidence="1">
    <location>
        <begin position="49"/>
        <end position="98"/>
    </location>
</feature>
<dbReference type="Proteomes" id="UP000215127">
    <property type="component" value="Chromosome 12"/>
</dbReference>
<accession>A0A1X7S8D5</accession>